<evidence type="ECO:0000256" key="3">
    <source>
        <dbReference type="ARBA" id="ARBA00022692"/>
    </source>
</evidence>
<organism evidence="9 10">
    <name type="scientific">Caulifigura coniformis</name>
    <dbReference type="NCBI Taxonomy" id="2527983"/>
    <lineage>
        <taxon>Bacteria</taxon>
        <taxon>Pseudomonadati</taxon>
        <taxon>Planctomycetota</taxon>
        <taxon>Planctomycetia</taxon>
        <taxon>Planctomycetales</taxon>
        <taxon>Planctomycetaceae</taxon>
        <taxon>Caulifigura</taxon>
    </lineage>
</organism>
<dbReference type="Gene3D" id="1.20.120.80">
    <property type="entry name" value="Cytochrome c oxidase, subunit III, four-helix bundle"/>
    <property type="match status" value="1"/>
</dbReference>
<dbReference type="InParanoid" id="A0A517SGB5"/>
<feature type="domain" description="Heme-copper oxidase subunit III family profile" evidence="8">
    <location>
        <begin position="46"/>
        <end position="242"/>
    </location>
</feature>
<keyword evidence="9" id="KW-0560">Oxidoreductase</keyword>
<sequence length="243" mass="26687">MLTQTAPFAAMPTDHSQSTTAPVVDSALEAVPVASHFDSAKQQHDSVMLGMWLFLVTEIMFFGGAFAAYTIYRIYYGEAFHLASRTLDAMVGTVNTLVLLTSSLTMVLAVDASEKGKRGLTIGYIVATLVLGGIFLGVKAGEYQHKFHEHHAPMLGLPFHWEPGPATEGGAKLFFGLYFGMTGLHALHMVIGMAILGIFIVRCAIAKDVRARSQGLEVMGLYWHFVDIVWIFLFPLLYLIDRT</sequence>
<dbReference type="EMBL" id="CP036271">
    <property type="protein sequence ID" value="QDT55169.1"/>
    <property type="molecule type" value="Genomic_DNA"/>
</dbReference>
<dbReference type="InterPro" id="IPR013833">
    <property type="entry name" value="Cyt_c_oxidase_su3_a-hlx"/>
</dbReference>
<feature type="transmembrane region" description="Helical" evidence="7">
    <location>
        <begin position="89"/>
        <end position="110"/>
    </location>
</feature>
<dbReference type="PANTHER" id="PTHR11403">
    <property type="entry name" value="CYTOCHROME C OXIDASE SUBUNIT III"/>
    <property type="match status" value="1"/>
</dbReference>
<dbReference type="EC" id="1.9.3.1" evidence="9"/>
<dbReference type="Pfam" id="PF00510">
    <property type="entry name" value="COX3"/>
    <property type="match status" value="1"/>
</dbReference>
<keyword evidence="4 7" id="KW-1133">Transmembrane helix</keyword>
<keyword evidence="3 6" id="KW-0812">Transmembrane</keyword>
<feature type="transmembrane region" description="Helical" evidence="7">
    <location>
        <begin position="122"/>
        <end position="140"/>
    </location>
</feature>
<dbReference type="InterPro" id="IPR000298">
    <property type="entry name" value="Cyt_c_oxidase-like_su3"/>
</dbReference>
<dbReference type="GO" id="GO:0005886">
    <property type="term" value="C:plasma membrane"/>
    <property type="evidence" value="ECO:0007669"/>
    <property type="project" value="UniProtKB-SubCell"/>
</dbReference>
<dbReference type="PROSITE" id="PS50253">
    <property type="entry name" value="COX3"/>
    <property type="match status" value="1"/>
</dbReference>
<gene>
    <name evidence="9" type="primary">ctaE_2</name>
    <name evidence="9" type="ORF">Pan44_32110</name>
</gene>
<feature type="transmembrane region" description="Helical" evidence="7">
    <location>
        <begin position="49"/>
        <end position="69"/>
    </location>
</feature>
<dbReference type="Proteomes" id="UP000315700">
    <property type="component" value="Chromosome"/>
</dbReference>
<feature type="transmembrane region" description="Helical" evidence="7">
    <location>
        <begin position="175"/>
        <end position="201"/>
    </location>
</feature>
<evidence type="ECO:0000256" key="1">
    <source>
        <dbReference type="ARBA" id="ARBA00004141"/>
    </source>
</evidence>
<evidence type="ECO:0000313" key="9">
    <source>
        <dbReference type="EMBL" id="QDT55169.1"/>
    </source>
</evidence>
<feature type="transmembrane region" description="Helical" evidence="7">
    <location>
        <begin position="221"/>
        <end position="240"/>
    </location>
</feature>
<protein>
    <submittedName>
        <fullName evidence="9">Cytochrome c oxidase subunit 3</fullName>
        <ecNumber evidence="9">1.9.3.1</ecNumber>
    </submittedName>
</protein>
<keyword evidence="5 7" id="KW-0472">Membrane</keyword>
<comment type="similarity">
    <text evidence="2 6">Belongs to the cytochrome c oxidase subunit 3 family.</text>
</comment>
<evidence type="ECO:0000256" key="5">
    <source>
        <dbReference type="ARBA" id="ARBA00023136"/>
    </source>
</evidence>
<dbReference type="PANTHER" id="PTHR11403:SF6">
    <property type="entry name" value="NITRIC OXIDE REDUCTASE SUBUNIT E"/>
    <property type="match status" value="1"/>
</dbReference>
<accession>A0A517SGB5</accession>
<dbReference type="SUPFAM" id="SSF81452">
    <property type="entry name" value="Cytochrome c oxidase subunit III-like"/>
    <property type="match status" value="1"/>
</dbReference>
<evidence type="ECO:0000256" key="4">
    <source>
        <dbReference type="ARBA" id="ARBA00022989"/>
    </source>
</evidence>
<evidence type="ECO:0000313" key="10">
    <source>
        <dbReference type="Proteomes" id="UP000315700"/>
    </source>
</evidence>
<evidence type="ECO:0000259" key="8">
    <source>
        <dbReference type="PROSITE" id="PS50253"/>
    </source>
</evidence>
<dbReference type="GO" id="GO:0019646">
    <property type="term" value="P:aerobic electron transport chain"/>
    <property type="evidence" value="ECO:0007669"/>
    <property type="project" value="InterPro"/>
</dbReference>
<dbReference type="GO" id="GO:0016491">
    <property type="term" value="F:oxidoreductase activity"/>
    <property type="evidence" value="ECO:0007669"/>
    <property type="project" value="UniProtKB-KW"/>
</dbReference>
<dbReference type="InterPro" id="IPR035973">
    <property type="entry name" value="Cyt_c_oxidase_su3-like_sf"/>
</dbReference>
<dbReference type="InterPro" id="IPR024791">
    <property type="entry name" value="Cyt_c/ubiquinol_Oxase_su3"/>
</dbReference>
<dbReference type="FunCoup" id="A0A517SGB5">
    <property type="interactions" value="205"/>
</dbReference>
<dbReference type="CDD" id="cd02862">
    <property type="entry name" value="NorE_like"/>
    <property type="match status" value="1"/>
</dbReference>
<evidence type="ECO:0000256" key="7">
    <source>
        <dbReference type="SAM" id="Phobius"/>
    </source>
</evidence>
<reference evidence="9 10" key="1">
    <citation type="submission" date="2019-02" db="EMBL/GenBank/DDBJ databases">
        <title>Deep-cultivation of Planctomycetes and their phenomic and genomic characterization uncovers novel biology.</title>
        <authorList>
            <person name="Wiegand S."/>
            <person name="Jogler M."/>
            <person name="Boedeker C."/>
            <person name="Pinto D."/>
            <person name="Vollmers J."/>
            <person name="Rivas-Marin E."/>
            <person name="Kohn T."/>
            <person name="Peeters S.H."/>
            <person name="Heuer A."/>
            <person name="Rast P."/>
            <person name="Oberbeckmann S."/>
            <person name="Bunk B."/>
            <person name="Jeske O."/>
            <person name="Meyerdierks A."/>
            <person name="Storesund J.E."/>
            <person name="Kallscheuer N."/>
            <person name="Luecker S."/>
            <person name="Lage O.M."/>
            <person name="Pohl T."/>
            <person name="Merkel B.J."/>
            <person name="Hornburger P."/>
            <person name="Mueller R.-W."/>
            <person name="Bruemmer F."/>
            <person name="Labrenz M."/>
            <person name="Spormann A.M."/>
            <person name="Op den Camp H."/>
            <person name="Overmann J."/>
            <person name="Amann R."/>
            <person name="Jetten M.S.M."/>
            <person name="Mascher T."/>
            <person name="Medema M.H."/>
            <person name="Devos D.P."/>
            <person name="Kaster A.-K."/>
            <person name="Ovreas L."/>
            <person name="Rohde M."/>
            <person name="Galperin M.Y."/>
            <person name="Jogler C."/>
        </authorList>
    </citation>
    <scope>NUCLEOTIDE SEQUENCE [LARGE SCALE GENOMIC DNA]</scope>
    <source>
        <strain evidence="9 10">Pan44</strain>
    </source>
</reference>
<keyword evidence="10" id="KW-1185">Reference proteome</keyword>
<dbReference type="AlphaFoldDB" id="A0A517SGB5"/>
<proteinExistence type="inferred from homology"/>
<comment type="subcellular location">
    <subcellularLocation>
        <location evidence="6">Cell membrane</location>
        <topology evidence="6">Multi-pass membrane protein</topology>
    </subcellularLocation>
    <subcellularLocation>
        <location evidence="1">Membrane</location>
        <topology evidence="1">Multi-pass membrane protein</topology>
    </subcellularLocation>
</comment>
<evidence type="ECO:0000256" key="2">
    <source>
        <dbReference type="ARBA" id="ARBA00010581"/>
    </source>
</evidence>
<dbReference type="GO" id="GO:0004129">
    <property type="term" value="F:cytochrome-c oxidase activity"/>
    <property type="evidence" value="ECO:0007669"/>
    <property type="project" value="InterPro"/>
</dbReference>
<name>A0A517SGB5_9PLAN</name>
<dbReference type="KEGG" id="ccos:Pan44_32110"/>
<evidence type="ECO:0000256" key="6">
    <source>
        <dbReference type="RuleBase" id="RU003376"/>
    </source>
</evidence>